<evidence type="ECO:0000313" key="2">
    <source>
        <dbReference type="Proteomes" id="UP000664940"/>
    </source>
</evidence>
<proteinExistence type="predicted"/>
<gene>
    <name evidence="1" type="ORF">HJG60_009425</name>
</gene>
<protein>
    <submittedName>
        <fullName evidence="1">Uncharacterized protein</fullName>
    </submittedName>
</protein>
<name>A0A833YGF9_9CHIR</name>
<dbReference type="AlphaFoldDB" id="A0A833YGF9"/>
<comment type="caution">
    <text evidence="1">The sequence shown here is derived from an EMBL/GenBank/DDBJ whole genome shotgun (WGS) entry which is preliminary data.</text>
</comment>
<sequence>MRCHAVSLPVLTDTWVAPTSSVCTLPVSTRLARRSLCRRLGCPIHQRGGETEDLVHRAFTAAYYHNRSVLHQLLLVLSRRLIYKLDFITGVYVWGNILYTGFSTVHALISLTDRRGAIQVIYLCFLSEF</sequence>
<accession>A0A833YGF9</accession>
<dbReference type="EMBL" id="JABVXQ010000015">
    <property type="protein sequence ID" value="KAF6075024.1"/>
    <property type="molecule type" value="Genomic_DNA"/>
</dbReference>
<organism evidence="1 2">
    <name type="scientific">Phyllostomus discolor</name>
    <name type="common">pale spear-nosed bat</name>
    <dbReference type="NCBI Taxonomy" id="89673"/>
    <lineage>
        <taxon>Eukaryota</taxon>
        <taxon>Metazoa</taxon>
        <taxon>Chordata</taxon>
        <taxon>Craniata</taxon>
        <taxon>Vertebrata</taxon>
        <taxon>Euteleostomi</taxon>
        <taxon>Mammalia</taxon>
        <taxon>Eutheria</taxon>
        <taxon>Laurasiatheria</taxon>
        <taxon>Chiroptera</taxon>
        <taxon>Yangochiroptera</taxon>
        <taxon>Phyllostomidae</taxon>
        <taxon>Phyllostominae</taxon>
        <taxon>Phyllostomus</taxon>
    </lineage>
</organism>
<dbReference type="Proteomes" id="UP000664940">
    <property type="component" value="Unassembled WGS sequence"/>
</dbReference>
<evidence type="ECO:0000313" key="1">
    <source>
        <dbReference type="EMBL" id="KAF6075024.1"/>
    </source>
</evidence>
<reference evidence="1 2" key="1">
    <citation type="journal article" date="2020" name="Nature">
        <title>Six reference-quality genomes reveal evolution of bat adaptations.</title>
        <authorList>
            <person name="Jebb D."/>
            <person name="Huang Z."/>
            <person name="Pippel M."/>
            <person name="Hughes G.M."/>
            <person name="Lavrichenko K."/>
            <person name="Devanna P."/>
            <person name="Winkler S."/>
            <person name="Jermiin L.S."/>
            <person name="Skirmuntt E.C."/>
            <person name="Katzourakis A."/>
            <person name="Burkitt-Gray L."/>
            <person name="Ray D.A."/>
            <person name="Sullivan K.A.M."/>
            <person name="Roscito J.G."/>
            <person name="Kirilenko B.M."/>
            <person name="Davalos L.M."/>
            <person name="Corthals A.P."/>
            <person name="Power M.L."/>
            <person name="Jones G."/>
            <person name="Ransome R.D."/>
            <person name="Dechmann D.K.N."/>
            <person name="Locatelli A.G."/>
            <person name="Puechmaille S.J."/>
            <person name="Fedrigo O."/>
            <person name="Jarvis E.D."/>
            <person name="Hiller M."/>
            <person name="Vernes S.C."/>
            <person name="Myers E.W."/>
            <person name="Teeling E.C."/>
        </authorList>
    </citation>
    <scope>NUCLEOTIDE SEQUENCE [LARGE SCALE GENOMIC DNA]</scope>
    <source>
        <strain evidence="1">Bat1K_MPI-CBG_1</strain>
    </source>
</reference>